<evidence type="ECO:0000313" key="2">
    <source>
        <dbReference type="EMBL" id="GIE71121.1"/>
    </source>
</evidence>
<evidence type="ECO:0000313" key="3">
    <source>
        <dbReference type="Proteomes" id="UP000624709"/>
    </source>
</evidence>
<feature type="region of interest" description="Disordered" evidence="1">
    <location>
        <begin position="228"/>
        <end position="291"/>
    </location>
</feature>
<reference evidence="2 3" key="1">
    <citation type="submission" date="2021-01" db="EMBL/GenBank/DDBJ databases">
        <title>Whole genome shotgun sequence of Actinoplanes palleronii NBRC 14916.</title>
        <authorList>
            <person name="Komaki H."/>
            <person name="Tamura T."/>
        </authorList>
    </citation>
    <scope>NUCLEOTIDE SEQUENCE [LARGE SCALE GENOMIC DNA]</scope>
    <source>
        <strain evidence="2 3">NBRC 14916</strain>
    </source>
</reference>
<keyword evidence="3" id="KW-1185">Reference proteome</keyword>
<name>A0ABQ4BKD5_9ACTN</name>
<comment type="caution">
    <text evidence="2">The sequence shown here is derived from an EMBL/GenBank/DDBJ whole genome shotgun (WGS) entry which is preliminary data.</text>
</comment>
<dbReference type="EMBL" id="BOMS01000119">
    <property type="protein sequence ID" value="GIE71121.1"/>
    <property type="molecule type" value="Genomic_DNA"/>
</dbReference>
<proteinExistence type="predicted"/>
<sequence length="291" mass="32436">MPERDRGEAADLPEIISIMVVDAVRFSRHTDPQQDELATLIVEALEDACHRSGLEDLWEARRFPDSTGDGYIIGFSPNFLPRVIDRYFDALQEVLMMKSARLRSRGMQLRLRLSLDLGPARRLEDFRIGSPVGKTMIATHRLVDAQPLRTLLERSDPDVTLLAVAMSDRVMADVVTAGHTRKHTSSEFVACPLEIAKKEFTATAHLHVPAMSGDILRYGLLGVLSRDGEGEVTSPASRPPEEPSPRPGTTQVSGRSNVVAGRDIDQSRRHTTVRGDQYKAHRDISIRREPK</sequence>
<feature type="compositionally biased region" description="Basic and acidic residues" evidence="1">
    <location>
        <begin position="276"/>
        <end position="291"/>
    </location>
</feature>
<protein>
    <recommendedName>
        <fullName evidence="4">Guanylate cyclase domain-containing protein</fullName>
    </recommendedName>
</protein>
<dbReference type="Proteomes" id="UP000624709">
    <property type="component" value="Unassembled WGS sequence"/>
</dbReference>
<organism evidence="2 3">
    <name type="scientific">Actinoplanes palleronii</name>
    <dbReference type="NCBI Taxonomy" id="113570"/>
    <lineage>
        <taxon>Bacteria</taxon>
        <taxon>Bacillati</taxon>
        <taxon>Actinomycetota</taxon>
        <taxon>Actinomycetes</taxon>
        <taxon>Micromonosporales</taxon>
        <taxon>Micromonosporaceae</taxon>
        <taxon>Actinoplanes</taxon>
    </lineage>
</organism>
<evidence type="ECO:0008006" key="4">
    <source>
        <dbReference type="Google" id="ProtNLM"/>
    </source>
</evidence>
<evidence type="ECO:0000256" key="1">
    <source>
        <dbReference type="SAM" id="MobiDB-lite"/>
    </source>
</evidence>
<dbReference type="RefSeq" id="WP_203829031.1">
    <property type="nucleotide sequence ID" value="NZ_BAAATY010000002.1"/>
</dbReference>
<gene>
    <name evidence="2" type="ORF">Apa02nite_072290</name>
</gene>
<accession>A0ABQ4BKD5</accession>